<dbReference type="InterPro" id="IPR052430">
    <property type="entry name" value="IVT-Associated"/>
</dbReference>
<feature type="transmembrane region" description="Helical" evidence="6">
    <location>
        <begin position="789"/>
        <end position="809"/>
    </location>
</feature>
<evidence type="ECO:0000256" key="1">
    <source>
        <dbReference type="ARBA" id="ARBA00004141"/>
    </source>
</evidence>
<feature type="transmembrane region" description="Helical" evidence="6">
    <location>
        <begin position="829"/>
        <end position="851"/>
    </location>
</feature>
<keyword evidence="9" id="KW-0689">Ribosomal protein</keyword>
<evidence type="ECO:0000256" key="4">
    <source>
        <dbReference type="ARBA" id="ARBA00023136"/>
    </source>
</evidence>
<evidence type="ECO:0000259" key="8">
    <source>
        <dbReference type="Pfam" id="PF13515"/>
    </source>
</evidence>
<feature type="domain" description="DUF2421" evidence="7">
    <location>
        <begin position="894"/>
        <end position="1061"/>
    </location>
</feature>
<feature type="transmembrane region" description="Helical" evidence="6">
    <location>
        <begin position="219"/>
        <end position="237"/>
    </location>
</feature>
<feature type="transmembrane region" description="Helical" evidence="6">
    <location>
        <begin position="186"/>
        <end position="207"/>
    </location>
</feature>
<evidence type="ECO:0000313" key="9">
    <source>
        <dbReference type="EMBL" id="OVF08580.1"/>
    </source>
</evidence>
<evidence type="ECO:0000256" key="3">
    <source>
        <dbReference type="ARBA" id="ARBA00022989"/>
    </source>
</evidence>
<feature type="region of interest" description="Disordered" evidence="5">
    <location>
        <begin position="408"/>
        <end position="440"/>
    </location>
</feature>
<feature type="compositionally biased region" description="Polar residues" evidence="5">
    <location>
        <begin position="421"/>
        <end position="440"/>
    </location>
</feature>
<evidence type="ECO:0000313" key="10">
    <source>
        <dbReference type="Proteomes" id="UP000195602"/>
    </source>
</evidence>
<organism evidence="9 10">
    <name type="scientific">Clavispora lusitaniae</name>
    <name type="common">Candida lusitaniae</name>
    <dbReference type="NCBI Taxonomy" id="36911"/>
    <lineage>
        <taxon>Eukaryota</taxon>
        <taxon>Fungi</taxon>
        <taxon>Dikarya</taxon>
        <taxon>Ascomycota</taxon>
        <taxon>Saccharomycotina</taxon>
        <taxon>Pichiomycetes</taxon>
        <taxon>Metschnikowiaceae</taxon>
        <taxon>Clavispora</taxon>
    </lineage>
</organism>
<dbReference type="EMBL" id="LYUB02000007">
    <property type="protein sequence ID" value="OVF08580.1"/>
    <property type="molecule type" value="Genomic_DNA"/>
</dbReference>
<feature type="transmembrane region" description="Helical" evidence="6">
    <location>
        <begin position="687"/>
        <end position="704"/>
    </location>
</feature>
<sequence length="1070" mass="121233">MIPGRSPSRMSGQRKFSGAIAESSPNTTAEFEEDDSDIAVTFAGKGRRTAQMLAKHNSVILAESGQKVHRSNSFFNSEFESFNDDSFHDSEYSESNISLPILEHNRQLQRVPHRLRKLRLSIAKLWRSTMFQNVLKCSLAYLVASMGVYWGPFNRFLGNTDSKHVVATTAVYFHPARTKGSMHQSLLFVLLSLAYSFVVSLVCRSVSTYFFTHGLDETSYVIDLVISSIGLGVIAFMKQKVNRQTFNTACSLASISLATCIVKEGSLNSQVIPMGRLLSTAHVVVVGSLIPVAICYLVWPKSAVTALRTSLNDSFNIMSSLLSITTHRFLNGDKVSAKDAEIFSLLRKKTTDLKGSLEEAMYELYLVGKEEEFATYSAIVDATVSLSEHLQALRSSCEMQWQLLHAKGSESGSSSVPSDSNEQQNNSMKQNNPETESTHSFSSYHSDLIRLSQSMEDMSSSHPIDTSLLETSDMDYNAMYSTQLFDLFVYYLAPSIKSFVFTVKEVLSAVPFEKKLIEETEHHNFFAKSSNYRLSLTKAIELFENKQDRSFDKLYSQDIFKPNNSNFKTDQEEVTACCGNFSFLLALYGKSLIHFMELTEHFELVSKSSPRSWKWCKLWKKRSHTENSAINSSFVDALQELKLQLKPKSLDAVTERTSLLPNTQQIDRYRLRLWKSLSFLRRTDIQFGLRVGVGAFCISIFAFIPQTKDIFETWRLEWTLVIYCIMMNKSLGGTTMTVKWRIMGTFLGAFTAYVIWKIFDGNGVALAITGFLVSLPCFYIIIYWKKNNAYGRFILLTYNLTALYSYSMAQKDSEDGYEGGDSPIVGEIAFHRFVSVSIGIVWALSVATFFLPNSARARLKSGLTVLWLRMGVIWNSDPLDYRETREGSNFVGIKDFKNTRNLLVECQTLLKQAPVEFRLKGSFPKAIYEKLLASTSAILDAFSNFQLMVEVDSKMDPTEEYVLEYISNERSELEHRIFLIFYMVASALALGFPLPSKPASTEHAKMRMLLKLSEMRSKHTREQMHLTNEDYVLLYSYILVSTTITTELDKIIELIKELLGDISEDIFSLV</sequence>
<feature type="transmembrane region" description="Helical" evidence="6">
    <location>
        <begin position="765"/>
        <end position="782"/>
    </location>
</feature>
<evidence type="ECO:0000256" key="5">
    <source>
        <dbReference type="SAM" id="MobiDB-lite"/>
    </source>
</evidence>
<name>A0AA91Q0D3_CLALS</name>
<comment type="caution">
    <text evidence="9">The sequence shown here is derived from an EMBL/GenBank/DDBJ whole genome shotgun (WGS) entry which is preliminary data.</text>
</comment>
<dbReference type="KEGG" id="clus:A9F13_07g00220"/>
<dbReference type="PANTHER" id="PTHR47804">
    <property type="entry name" value="60S RIBOSOMAL PROTEIN L19"/>
    <property type="match status" value="1"/>
</dbReference>
<dbReference type="InterPro" id="IPR018820">
    <property type="entry name" value="BRE4-related_DUF2421"/>
</dbReference>
<gene>
    <name evidence="9" type="ORF">A9F13_07g00220</name>
</gene>
<keyword evidence="2 6" id="KW-0812">Transmembrane</keyword>
<keyword evidence="9" id="KW-0687">Ribonucleoprotein</keyword>
<dbReference type="GO" id="GO:0016020">
    <property type="term" value="C:membrane"/>
    <property type="evidence" value="ECO:0007669"/>
    <property type="project" value="UniProtKB-SubCell"/>
</dbReference>
<keyword evidence="4 6" id="KW-0472">Membrane</keyword>
<accession>A0AA91Q0D3</accession>
<dbReference type="Pfam" id="PF10334">
    <property type="entry name" value="BRE4"/>
    <property type="match status" value="1"/>
</dbReference>
<feature type="region of interest" description="Disordered" evidence="5">
    <location>
        <begin position="1"/>
        <end position="32"/>
    </location>
</feature>
<dbReference type="AlphaFoldDB" id="A0AA91Q0D3"/>
<dbReference type="InterPro" id="IPR049453">
    <property type="entry name" value="Memb_transporter_dom"/>
</dbReference>
<feature type="transmembrane region" description="Helical" evidence="6">
    <location>
        <begin position="279"/>
        <end position="299"/>
    </location>
</feature>
<feature type="domain" description="Integral membrane bound transporter" evidence="8">
    <location>
        <begin position="710"/>
        <end position="845"/>
    </location>
</feature>
<evidence type="ECO:0000259" key="7">
    <source>
        <dbReference type="Pfam" id="PF10334"/>
    </source>
</evidence>
<proteinExistence type="predicted"/>
<feature type="compositionally biased region" description="Low complexity" evidence="5">
    <location>
        <begin position="409"/>
        <end position="420"/>
    </location>
</feature>
<protein>
    <submittedName>
        <fullName evidence="9">Ribosomal protein</fullName>
    </submittedName>
</protein>
<keyword evidence="3 6" id="KW-1133">Transmembrane helix</keyword>
<feature type="transmembrane region" description="Helical" evidence="6">
    <location>
        <begin position="740"/>
        <end position="759"/>
    </location>
</feature>
<evidence type="ECO:0000256" key="2">
    <source>
        <dbReference type="ARBA" id="ARBA00022692"/>
    </source>
</evidence>
<feature type="transmembrane region" description="Helical" evidence="6">
    <location>
        <begin position="977"/>
        <end position="994"/>
    </location>
</feature>
<dbReference type="GO" id="GO:0005840">
    <property type="term" value="C:ribosome"/>
    <property type="evidence" value="ECO:0007669"/>
    <property type="project" value="UniProtKB-KW"/>
</dbReference>
<dbReference type="Proteomes" id="UP000195602">
    <property type="component" value="Unassembled WGS sequence"/>
</dbReference>
<dbReference type="PANTHER" id="PTHR47804:SF1">
    <property type="entry name" value="DUF2421 DOMAIN-CONTAINING PROTEIN"/>
    <property type="match status" value="1"/>
</dbReference>
<comment type="subcellular location">
    <subcellularLocation>
        <location evidence="1">Membrane</location>
        <topology evidence="1">Multi-pass membrane protein</topology>
    </subcellularLocation>
</comment>
<evidence type="ECO:0000256" key="6">
    <source>
        <dbReference type="SAM" id="Phobius"/>
    </source>
</evidence>
<reference evidence="9 10" key="1">
    <citation type="submission" date="2017-04" db="EMBL/GenBank/DDBJ databases">
        <title>Draft genome of the yeast Clavispora lusitaniae type strain CBS 6936.</title>
        <authorList>
            <person name="Durrens P."/>
            <person name="Klopp C."/>
            <person name="Biteau N."/>
            <person name="Fitton-Ouhabi V."/>
            <person name="Dementhon K."/>
            <person name="Accoceberry I."/>
            <person name="Sherman D.J."/>
            <person name="Noel T."/>
        </authorList>
    </citation>
    <scope>NUCLEOTIDE SEQUENCE [LARGE SCALE GENOMIC DNA]</scope>
    <source>
        <strain evidence="9 10">CBS 6936</strain>
    </source>
</reference>
<dbReference type="Pfam" id="PF13515">
    <property type="entry name" value="FUSC_2"/>
    <property type="match status" value="1"/>
</dbReference>